<evidence type="ECO:0000256" key="1">
    <source>
        <dbReference type="SAM" id="MobiDB-lite"/>
    </source>
</evidence>
<name>A0A9P6CN11_9AGAR</name>
<feature type="region of interest" description="Disordered" evidence="1">
    <location>
        <begin position="1"/>
        <end position="54"/>
    </location>
</feature>
<feature type="compositionally biased region" description="Basic and acidic residues" evidence="1">
    <location>
        <begin position="326"/>
        <end position="335"/>
    </location>
</feature>
<reference evidence="3" key="1">
    <citation type="submission" date="2020-11" db="EMBL/GenBank/DDBJ databases">
        <authorList>
            <consortium name="DOE Joint Genome Institute"/>
            <person name="Ahrendt S."/>
            <person name="Riley R."/>
            <person name="Andreopoulos W."/>
            <person name="Labutti K."/>
            <person name="Pangilinan J."/>
            <person name="Ruiz-Duenas F.J."/>
            <person name="Barrasa J.M."/>
            <person name="Sanchez-Garcia M."/>
            <person name="Camarero S."/>
            <person name="Miyauchi S."/>
            <person name="Serrano A."/>
            <person name="Linde D."/>
            <person name="Babiker R."/>
            <person name="Drula E."/>
            <person name="Ayuso-Fernandez I."/>
            <person name="Pacheco R."/>
            <person name="Padilla G."/>
            <person name="Ferreira P."/>
            <person name="Barriuso J."/>
            <person name="Kellner H."/>
            <person name="Castanera R."/>
            <person name="Alfaro M."/>
            <person name="Ramirez L."/>
            <person name="Pisabarro A.G."/>
            <person name="Kuo A."/>
            <person name="Tritt A."/>
            <person name="Lipzen A."/>
            <person name="He G."/>
            <person name="Yan M."/>
            <person name="Ng V."/>
            <person name="Cullen D."/>
            <person name="Martin F."/>
            <person name="Rosso M.-N."/>
            <person name="Henrissat B."/>
            <person name="Hibbett D."/>
            <person name="Martinez A.T."/>
            <person name="Grigoriev I.V."/>
        </authorList>
    </citation>
    <scope>NUCLEOTIDE SEQUENCE</scope>
    <source>
        <strain evidence="3">CIRM-BRFM 674</strain>
    </source>
</reference>
<gene>
    <name evidence="3" type="ORF">BDN70DRAFT_925426</name>
</gene>
<evidence type="ECO:0000313" key="4">
    <source>
        <dbReference type="Proteomes" id="UP000807469"/>
    </source>
</evidence>
<dbReference type="InterPro" id="IPR045358">
    <property type="entry name" value="Ty3_capsid"/>
</dbReference>
<feature type="compositionally biased region" description="Basic and acidic residues" evidence="1">
    <location>
        <begin position="293"/>
        <end position="310"/>
    </location>
</feature>
<feature type="region of interest" description="Disordered" evidence="1">
    <location>
        <begin position="286"/>
        <end position="338"/>
    </location>
</feature>
<sequence>MEEQEERDTHGLFSRPATLKYSEGVPGGYSSFSKLGTEEWEPERNIPLKPPKNMMAPSDDEPIAAEDLMINPPTVFDGNRKKLQIFLRQLRNCFMGAPSSFSRDGQKIAFALSYCVGGAAEAWVESFYTTKEDEAAKAVPPKEIEYGTWEDFENALKASFKQTDADKVAAIYDLNALRQVGGTTAEDHVTQFKILLSKSGLAETKDIILKFQTSLRPQLRRIISYGSVQPTTLAEWYKVAIEIDNLQRRIAEDIERDNRRNPVSVTAHKATSKALLRSGVRTIQASQTGTGYKGDKNKEREGHDDVDKEYAAWPQQGASLYTSGAEKGDGIRSQEECMDEADLGTGEWLWKSSSVPSDKPGS</sequence>
<comment type="caution">
    <text evidence="3">The sequence shown here is derived from an EMBL/GenBank/DDBJ whole genome shotgun (WGS) entry which is preliminary data.</text>
</comment>
<feature type="domain" description="Ty3 transposon capsid-like protein" evidence="2">
    <location>
        <begin position="66"/>
        <end position="258"/>
    </location>
</feature>
<evidence type="ECO:0000313" key="3">
    <source>
        <dbReference type="EMBL" id="KAF9472941.1"/>
    </source>
</evidence>
<keyword evidence="4" id="KW-1185">Reference proteome</keyword>
<dbReference type="Pfam" id="PF19259">
    <property type="entry name" value="Ty3_capsid"/>
    <property type="match status" value="1"/>
</dbReference>
<proteinExistence type="predicted"/>
<dbReference type="OrthoDB" id="3263571at2759"/>
<accession>A0A9P6CN11</accession>
<dbReference type="Proteomes" id="UP000807469">
    <property type="component" value="Unassembled WGS sequence"/>
</dbReference>
<dbReference type="AlphaFoldDB" id="A0A9P6CN11"/>
<dbReference type="EMBL" id="MU155484">
    <property type="protein sequence ID" value="KAF9472941.1"/>
    <property type="molecule type" value="Genomic_DNA"/>
</dbReference>
<organism evidence="3 4">
    <name type="scientific">Pholiota conissans</name>
    <dbReference type="NCBI Taxonomy" id="109636"/>
    <lineage>
        <taxon>Eukaryota</taxon>
        <taxon>Fungi</taxon>
        <taxon>Dikarya</taxon>
        <taxon>Basidiomycota</taxon>
        <taxon>Agaricomycotina</taxon>
        <taxon>Agaricomycetes</taxon>
        <taxon>Agaricomycetidae</taxon>
        <taxon>Agaricales</taxon>
        <taxon>Agaricineae</taxon>
        <taxon>Strophariaceae</taxon>
        <taxon>Pholiota</taxon>
    </lineage>
</organism>
<protein>
    <recommendedName>
        <fullName evidence="2">Ty3 transposon capsid-like protein domain-containing protein</fullName>
    </recommendedName>
</protein>
<evidence type="ECO:0000259" key="2">
    <source>
        <dbReference type="Pfam" id="PF19259"/>
    </source>
</evidence>